<name>A0AAW8CVY3_9BURK</name>
<dbReference type="AlphaFoldDB" id="A0AAW8CVY3"/>
<sequence length="33" mass="3303">MLAGALLALFWAIILLIGAMGALAFVAGFKAAP</sequence>
<protein>
    <recommendedName>
        <fullName evidence="3">DUF2474 domain-containing protein</fullName>
    </recommendedName>
</protein>
<evidence type="ECO:0008006" key="3">
    <source>
        <dbReference type="Google" id="ProtNLM"/>
    </source>
</evidence>
<gene>
    <name evidence="1" type="ORF">J2W31_001484</name>
</gene>
<organism evidence="1 2">
    <name type="scientific">Variovorax boronicumulans</name>
    <dbReference type="NCBI Taxonomy" id="436515"/>
    <lineage>
        <taxon>Bacteria</taxon>
        <taxon>Pseudomonadati</taxon>
        <taxon>Pseudomonadota</taxon>
        <taxon>Betaproteobacteria</taxon>
        <taxon>Burkholderiales</taxon>
        <taxon>Comamonadaceae</taxon>
        <taxon>Variovorax</taxon>
    </lineage>
</organism>
<accession>A0AAW8CVY3</accession>
<reference evidence="1" key="1">
    <citation type="submission" date="2023-07" db="EMBL/GenBank/DDBJ databases">
        <title>Sorghum-associated microbial communities from plants grown in Nebraska, USA.</title>
        <authorList>
            <person name="Schachtman D."/>
        </authorList>
    </citation>
    <scope>NUCLEOTIDE SEQUENCE</scope>
    <source>
        <strain evidence="1">DS3754</strain>
    </source>
</reference>
<evidence type="ECO:0000313" key="2">
    <source>
        <dbReference type="Proteomes" id="UP001242045"/>
    </source>
</evidence>
<proteinExistence type="predicted"/>
<dbReference type="EMBL" id="JAUSRD010000003">
    <property type="protein sequence ID" value="MDP9892379.1"/>
    <property type="molecule type" value="Genomic_DNA"/>
</dbReference>
<dbReference type="Proteomes" id="UP001242045">
    <property type="component" value="Unassembled WGS sequence"/>
</dbReference>
<comment type="caution">
    <text evidence="1">The sequence shown here is derived from an EMBL/GenBank/DDBJ whole genome shotgun (WGS) entry which is preliminary data.</text>
</comment>
<evidence type="ECO:0000313" key="1">
    <source>
        <dbReference type="EMBL" id="MDP9892379.1"/>
    </source>
</evidence>